<keyword evidence="5" id="KW-0456">Lyase</keyword>
<dbReference type="Proteomes" id="UP001206895">
    <property type="component" value="Unassembled WGS sequence"/>
</dbReference>
<dbReference type="RefSeq" id="WP_253663281.1">
    <property type="nucleotide sequence ID" value="NZ_BAAAJQ010000003.1"/>
</dbReference>
<dbReference type="Pfam" id="PF00215">
    <property type="entry name" value="OMPdecase"/>
    <property type="match status" value="1"/>
</dbReference>
<dbReference type="EC" id="4.1.1.23" evidence="7"/>
<name>A0ABT1HKA0_9NOCA</name>
<sequence length="278" mass="28295">MSAGAPADFATRYRAAVADRGRLCVGIDPHPGLLDAWGLTDDVDGLRRFADIAVAALAPVAALIKPQVALFERFGSAGFAVLEQTIAGIGAGGALVVADAKRGDIGSTMDAYASAWLRDGSPLCSDSVTVSPYLGFGSLDPAVRAAQETGRGVFVLARTSNPEGAAVQTARGERTSVAQAIVDAAAELNHAGPAAVGLVVGATRAHGLDLEAVGGPILAPGVGAQGGTPADVARIFAGVHEWVLPAVSREILRRGPDHAALSDEVARMRDDVEAHLRG</sequence>
<comment type="similarity">
    <text evidence="2">Belongs to the OMP decarboxylase family. Type 2 subfamily.</text>
</comment>
<evidence type="ECO:0000256" key="1">
    <source>
        <dbReference type="ARBA" id="ARBA00004861"/>
    </source>
</evidence>
<evidence type="ECO:0000259" key="8">
    <source>
        <dbReference type="SMART" id="SM00934"/>
    </source>
</evidence>
<comment type="catalytic activity">
    <reaction evidence="6">
        <text>orotidine 5'-phosphate + H(+) = UMP + CO2</text>
        <dbReference type="Rhea" id="RHEA:11596"/>
        <dbReference type="ChEBI" id="CHEBI:15378"/>
        <dbReference type="ChEBI" id="CHEBI:16526"/>
        <dbReference type="ChEBI" id="CHEBI:57538"/>
        <dbReference type="ChEBI" id="CHEBI:57865"/>
        <dbReference type="EC" id="4.1.1.23"/>
    </reaction>
</comment>
<dbReference type="InterPro" id="IPR013785">
    <property type="entry name" value="Aldolase_TIM"/>
</dbReference>
<evidence type="ECO:0000256" key="4">
    <source>
        <dbReference type="ARBA" id="ARBA00022975"/>
    </source>
</evidence>
<dbReference type="SUPFAM" id="SSF51366">
    <property type="entry name" value="Ribulose-phoshate binding barrel"/>
    <property type="match status" value="1"/>
</dbReference>
<evidence type="ECO:0000256" key="2">
    <source>
        <dbReference type="ARBA" id="ARBA00008847"/>
    </source>
</evidence>
<keyword evidence="4" id="KW-0665">Pyrimidine biosynthesis</keyword>
<dbReference type="InterPro" id="IPR011060">
    <property type="entry name" value="RibuloseP-bd_barrel"/>
</dbReference>
<dbReference type="InterPro" id="IPR001754">
    <property type="entry name" value="OMPdeCOase_dom"/>
</dbReference>
<dbReference type="InterPro" id="IPR011995">
    <property type="entry name" value="OMPdecase_type-2"/>
</dbReference>
<dbReference type="Gene3D" id="3.20.20.70">
    <property type="entry name" value="Aldolase class I"/>
    <property type="match status" value="1"/>
</dbReference>
<gene>
    <name evidence="9" type="ORF">LX13_004201</name>
</gene>
<dbReference type="CDD" id="cd04725">
    <property type="entry name" value="OMP_decarboxylase_like"/>
    <property type="match status" value="1"/>
</dbReference>
<keyword evidence="10" id="KW-1185">Reference proteome</keyword>
<evidence type="ECO:0000256" key="5">
    <source>
        <dbReference type="ARBA" id="ARBA00023239"/>
    </source>
</evidence>
<evidence type="ECO:0000256" key="3">
    <source>
        <dbReference type="ARBA" id="ARBA00022793"/>
    </source>
</evidence>
<organism evidence="9 10">
    <name type="scientific">Williamsia maris</name>
    <dbReference type="NCBI Taxonomy" id="72806"/>
    <lineage>
        <taxon>Bacteria</taxon>
        <taxon>Bacillati</taxon>
        <taxon>Actinomycetota</taxon>
        <taxon>Actinomycetes</taxon>
        <taxon>Mycobacteriales</taxon>
        <taxon>Nocardiaceae</taxon>
        <taxon>Williamsia</taxon>
    </lineage>
</organism>
<comment type="caution">
    <text evidence="9">The sequence shown here is derived from an EMBL/GenBank/DDBJ whole genome shotgun (WGS) entry which is preliminary data.</text>
</comment>
<dbReference type="PROSITE" id="PS00156">
    <property type="entry name" value="OMPDECASE"/>
    <property type="match status" value="1"/>
</dbReference>
<dbReference type="NCBIfam" id="TIGR02127">
    <property type="entry name" value="pyrF_sub2"/>
    <property type="match status" value="1"/>
</dbReference>
<dbReference type="EMBL" id="JAMTCJ010000004">
    <property type="protein sequence ID" value="MCP2178360.1"/>
    <property type="molecule type" value="Genomic_DNA"/>
</dbReference>
<evidence type="ECO:0000313" key="10">
    <source>
        <dbReference type="Proteomes" id="UP001206895"/>
    </source>
</evidence>
<dbReference type="InterPro" id="IPR018089">
    <property type="entry name" value="OMPdecase_AS"/>
</dbReference>
<keyword evidence="3" id="KW-0210">Decarboxylase</keyword>
<accession>A0ABT1HKA0</accession>
<proteinExistence type="inferred from homology"/>
<protein>
    <recommendedName>
        <fullName evidence="7">Orotidine-5'-phosphate decarboxylase</fullName>
        <ecNumber evidence="7">4.1.1.23</ecNumber>
    </recommendedName>
</protein>
<evidence type="ECO:0000256" key="6">
    <source>
        <dbReference type="ARBA" id="ARBA00049157"/>
    </source>
</evidence>
<dbReference type="SMART" id="SM00934">
    <property type="entry name" value="OMPdecase"/>
    <property type="match status" value="1"/>
</dbReference>
<feature type="domain" description="Orotidine 5'-phosphate decarboxylase" evidence="8">
    <location>
        <begin position="22"/>
        <end position="264"/>
    </location>
</feature>
<evidence type="ECO:0000313" key="9">
    <source>
        <dbReference type="EMBL" id="MCP2178360.1"/>
    </source>
</evidence>
<dbReference type="PANTHER" id="PTHR43375:SF1">
    <property type="entry name" value="OROTIDINE 5'-PHOSPHATE DECARBOXYLASE"/>
    <property type="match status" value="1"/>
</dbReference>
<reference evidence="9 10" key="1">
    <citation type="submission" date="2022-06" db="EMBL/GenBank/DDBJ databases">
        <title>Genomic Encyclopedia of Archaeal and Bacterial Type Strains, Phase II (KMG-II): from individual species to whole genera.</title>
        <authorList>
            <person name="Goeker M."/>
        </authorList>
    </citation>
    <scope>NUCLEOTIDE SEQUENCE [LARGE SCALE GENOMIC DNA]</scope>
    <source>
        <strain evidence="9 10">DSM 44693</strain>
    </source>
</reference>
<evidence type="ECO:0000256" key="7">
    <source>
        <dbReference type="NCBIfam" id="TIGR02127"/>
    </source>
</evidence>
<comment type="pathway">
    <text evidence="1">Pyrimidine metabolism; UMP biosynthesis via de novo pathway; UMP from orotate: step 2/2.</text>
</comment>
<dbReference type="PANTHER" id="PTHR43375">
    <property type="entry name" value="OROTIDINE 5'-PHOSPHATE DECARBOXYLASE"/>
    <property type="match status" value="1"/>
</dbReference>